<organism evidence="2 3">
    <name type="scientific">Nocardia carnea</name>
    <dbReference type="NCBI Taxonomy" id="37328"/>
    <lineage>
        <taxon>Bacteria</taxon>
        <taxon>Bacillati</taxon>
        <taxon>Actinomycetota</taxon>
        <taxon>Actinomycetes</taxon>
        <taxon>Mycobacteriales</taxon>
        <taxon>Nocardiaceae</taxon>
        <taxon>Nocardia</taxon>
    </lineage>
</organism>
<protein>
    <recommendedName>
        <fullName evidence="4">DUF3558 domain-containing protein</fullName>
    </recommendedName>
</protein>
<dbReference type="GeneID" id="93507642"/>
<accession>A0ABW7TW94</accession>
<dbReference type="RefSeq" id="WP_033247247.1">
    <property type="nucleotide sequence ID" value="NZ_JBIRUQ010000015.1"/>
</dbReference>
<evidence type="ECO:0000313" key="2">
    <source>
        <dbReference type="EMBL" id="MFI1465296.1"/>
    </source>
</evidence>
<dbReference type="EMBL" id="JBIRUQ010000015">
    <property type="protein sequence ID" value="MFI1465296.1"/>
    <property type="molecule type" value="Genomic_DNA"/>
</dbReference>
<evidence type="ECO:0008006" key="4">
    <source>
        <dbReference type="Google" id="ProtNLM"/>
    </source>
</evidence>
<evidence type="ECO:0000313" key="3">
    <source>
        <dbReference type="Proteomes" id="UP001611263"/>
    </source>
</evidence>
<comment type="caution">
    <text evidence="2">The sequence shown here is derived from an EMBL/GenBank/DDBJ whole genome shotgun (WGS) entry which is preliminary data.</text>
</comment>
<keyword evidence="1" id="KW-0732">Signal</keyword>
<feature type="signal peptide" evidence="1">
    <location>
        <begin position="1"/>
        <end position="21"/>
    </location>
</feature>
<evidence type="ECO:0000256" key="1">
    <source>
        <dbReference type="SAM" id="SignalP"/>
    </source>
</evidence>
<sequence>MTRLYAAICALLAAVLLSGCAVEGLAVPVGSGYRAMLGPDHERAIAIQSNRDHARRLDPCAMVDEAAVIAAVGTPRHFGAHNEPDECELRFDRNTAIGGVGSLTVSLTVVEDGSGQKFQVGDRIAHTLDSGNLCHISLTYDDMRSFFYSLSGRDDADLCGQLRQIVTASAPLLDRAPKRPESARMPATKAWTLDPCAALSSAYGLDQEITVGGIDPFECDFRLGYEHRPDELNRFRIAFFHRSEGSANHPQPHVRRLQIVGVDAAEHSGENDYCIIEINVGADNPFPVVNYDGQPEQWIEAMKVSGHGCTETRRIAVAAVKEYQKK</sequence>
<reference evidence="2 3" key="1">
    <citation type="submission" date="2024-10" db="EMBL/GenBank/DDBJ databases">
        <title>The Natural Products Discovery Center: Release of the First 8490 Sequenced Strains for Exploring Actinobacteria Biosynthetic Diversity.</title>
        <authorList>
            <person name="Kalkreuter E."/>
            <person name="Kautsar S.A."/>
            <person name="Yang D."/>
            <person name="Bader C.D."/>
            <person name="Teijaro C.N."/>
            <person name="Fluegel L."/>
            <person name="Davis C.M."/>
            <person name="Simpson J.R."/>
            <person name="Lauterbach L."/>
            <person name="Steele A.D."/>
            <person name="Gui C."/>
            <person name="Meng S."/>
            <person name="Li G."/>
            <person name="Viehrig K."/>
            <person name="Ye F."/>
            <person name="Su P."/>
            <person name="Kiefer A.F."/>
            <person name="Nichols A."/>
            <person name="Cepeda A.J."/>
            <person name="Yan W."/>
            <person name="Fan B."/>
            <person name="Jiang Y."/>
            <person name="Adhikari A."/>
            <person name="Zheng C.-J."/>
            <person name="Schuster L."/>
            <person name="Cowan T.M."/>
            <person name="Smanski M.J."/>
            <person name="Chevrette M.G."/>
            <person name="De Carvalho L.P.S."/>
            <person name="Shen B."/>
        </authorList>
    </citation>
    <scope>NUCLEOTIDE SEQUENCE [LARGE SCALE GENOMIC DNA]</scope>
    <source>
        <strain evidence="2 3">NPDC020568</strain>
    </source>
</reference>
<name>A0ABW7TW94_9NOCA</name>
<gene>
    <name evidence="2" type="ORF">ACH4WX_31680</name>
</gene>
<dbReference type="Proteomes" id="UP001611263">
    <property type="component" value="Unassembled WGS sequence"/>
</dbReference>
<dbReference type="PROSITE" id="PS51257">
    <property type="entry name" value="PROKAR_LIPOPROTEIN"/>
    <property type="match status" value="1"/>
</dbReference>
<feature type="chain" id="PRO_5045970292" description="DUF3558 domain-containing protein" evidence="1">
    <location>
        <begin position="22"/>
        <end position="326"/>
    </location>
</feature>
<keyword evidence="3" id="KW-1185">Reference proteome</keyword>
<proteinExistence type="predicted"/>